<dbReference type="AlphaFoldDB" id="A0A644ZGF1"/>
<accession>A0A644ZGF1</accession>
<dbReference type="EMBL" id="VSSQ01008828">
    <property type="protein sequence ID" value="MPM39965.1"/>
    <property type="molecule type" value="Genomic_DNA"/>
</dbReference>
<evidence type="ECO:0000313" key="1">
    <source>
        <dbReference type="EMBL" id="MPM39965.1"/>
    </source>
</evidence>
<proteinExistence type="predicted"/>
<comment type="caution">
    <text evidence="1">The sequence shown here is derived from an EMBL/GenBank/DDBJ whole genome shotgun (WGS) entry which is preliminary data.</text>
</comment>
<reference evidence="1" key="1">
    <citation type="submission" date="2019-08" db="EMBL/GenBank/DDBJ databases">
        <authorList>
            <person name="Kucharzyk K."/>
            <person name="Murdoch R.W."/>
            <person name="Higgins S."/>
            <person name="Loffler F."/>
        </authorList>
    </citation>
    <scope>NUCLEOTIDE SEQUENCE</scope>
</reference>
<sequence length="40" mass="4333">MFTRLIVRVDVVSVREGSTASLRPLVAYRGEVGALGPVNF</sequence>
<gene>
    <name evidence="1" type="ORF">SDC9_86602</name>
</gene>
<name>A0A644ZGF1_9ZZZZ</name>
<organism evidence="1">
    <name type="scientific">bioreactor metagenome</name>
    <dbReference type="NCBI Taxonomy" id="1076179"/>
    <lineage>
        <taxon>unclassified sequences</taxon>
        <taxon>metagenomes</taxon>
        <taxon>ecological metagenomes</taxon>
    </lineage>
</organism>
<protein>
    <submittedName>
        <fullName evidence="1">Uncharacterized protein</fullName>
    </submittedName>
</protein>